<dbReference type="GO" id="GO:0016491">
    <property type="term" value="F:oxidoreductase activity"/>
    <property type="evidence" value="ECO:0007669"/>
    <property type="project" value="TreeGrafter"/>
</dbReference>
<dbReference type="PRINTS" id="PR00080">
    <property type="entry name" value="SDRFAMILY"/>
</dbReference>
<dbReference type="Proteomes" id="UP000316079">
    <property type="component" value="Unassembled WGS sequence"/>
</dbReference>
<name>A0A553QDK0_9TELE</name>
<dbReference type="InterPro" id="IPR002347">
    <property type="entry name" value="SDR_fam"/>
</dbReference>
<evidence type="ECO:0000313" key="1">
    <source>
        <dbReference type="EMBL" id="TRY87995.1"/>
    </source>
</evidence>
<organism evidence="1 2">
    <name type="scientific">Danionella cerebrum</name>
    <dbReference type="NCBI Taxonomy" id="2873325"/>
    <lineage>
        <taxon>Eukaryota</taxon>
        <taxon>Metazoa</taxon>
        <taxon>Chordata</taxon>
        <taxon>Craniata</taxon>
        <taxon>Vertebrata</taxon>
        <taxon>Euteleostomi</taxon>
        <taxon>Actinopterygii</taxon>
        <taxon>Neopterygii</taxon>
        <taxon>Teleostei</taxon>
        <taxon>Ostariophysi</taxon>
        <taxon>Cypriniformes</taxon>
        <taxon>Danionidae</taxon>
        <taxon>Danioninae</taxon>
        <taxon>Danionella</taxon>
    </lineage>
</organism>
<dbReference type="PRINTS" id="PR00081">
    <property type="entry name" value="GDHRDH"/>
</dbReference>
<accession>A0A553QDK0</accession>
<dbReference type="PANTHER" id="PTHR43544">
    <property type="entry name" value="SHORT-CHAIN DEHYDROGENASE/REDUCTASE"/>
    <property type="match status" value="1"/>
</dbReference>
<dbReference type="InterPro" id="IPR036291">
    <property type="entry name" value="NAD(P)-bd_dom_sf"/>
</dbReference>
<dbReference type="Gene3D" id="3.40.50.720">
    <property type="entry name" value="NAD(P)-binding Rossmann-like Domain"/>
    <property type="match status" value="2"/>
</dbReference>
<reference evidence="1 2" key="1">
    <citation type="journal article" date="2019" name="Sci. Data">
        <title>Hybrid genome assembly and annotation of Danionella translucida.</title>
        <authorList>
            <person name="Kadobianskyi M."/>
            <person name="Schulze L."/>
            <person name="Schuelke M."/>
            <person name="Judkewitz B."/>
        </authorList>
    </citation>
    <scope>NUCLEOTIDE SEQUENCE [LARGE SCALE GENOMIC DNA]</scope>
    <source>
        <strain evidence="1 2">Bolton</strain>
    </source>
</reference>
<protein>
    <submittedName>
        <fullName evidence="1">Uncharacterized protein</fullName>
    </submittedName>
</protein>
<keyword evidence="2" id="KW-1185">Reference proteome</keyword>
<comment type="caution">
    <text evidence="1">The sequence shown here is derived from an EMBL/GenBank/DDBJ whole genome shotgun (WGS) entry which is preliminary data.</text>
</comment>
<dbReference type="GO" id="GO:0005737">
    <property type="term" value="C:cytoplasm"/>
    <property type="evidence" value="ECO:0007669"/>
    <property type="project" value="TreeGrafter"/>
</dbReference>
<dbReference type="PANTHER" id="PTHR43544:SF20">
    <property type="entry name" value="C-FACTOR"/>
    <property type="match status" value="1"/>
</dbReference>
<dbReference type="OrthoDB" id="7289984at2759"/>
<dbReference type="EMBL" id="SRMA01026075">
    <property type="protein sequence ID" value="TRY87995.1"/>
    <property type="molecule type" value="Genomic_DNA"/>
</dbReference>
<gene>
    <name evidence="1" type="ORF">DNTS_007023</name>
</gene>
<dbReference type="AlphaFoldDB" id="A0A553QDK0"/>
<sequence length="616" mass="65099">MGIILSAWGAVKPSFSASSACTRRQPHVASTTSGVMLARGHLSTEITGKSKKNKPHAEAAHLWLFTASTGSLVAPQNCERVKGTGYETNSAYSSTRIQVAKATKLQTTRGGETIAKMSLSFSRCRSVLITGASRGLGLQMVKQLLATPDRPQKIIATARNPDAAEDLQELAKSHTGFHVVALDVTSDSSLDAATQAVESILGADGLNCLINNAAINITADVNAITREIMMKTYESNTVAPLFVTKGFLPLLKKAAAAGSGMGIQRAAVVNVSSVLGSVQLNWGEAAFFKSYGYRASKSALNMVTRCLAVDLEADGILCVALHPGWVRTDMGGPEAPLSPEDSISAVLSVISGLKEEHHGGYMQQDFSRCRSVLITGASRGLGLQMVKQLLATPDRPQKIIATARNPDAAEDLQELAKSHTDLYIVALDVTSDASMDAASTAVEAIVEADGLNCLINNAAINDFADLNTITREAMMNTYESNTVAPLFVAKGFLPLLRRAAAAGSGMGIHRAAIINVSSILGSVQLNWGEIGTFKMYGYRASKSALNMVTRCLAVDLEADGILCVALNPGWVRTDMGGPKAPLSPEESISAVLSLISGLKEEHHGGFMDHNGSNLSW</sequence>
<dbReference type="Pfam" id="PF00106">
    <property type="entry name" value="adh_short"/>
    <property type="match status" value="2"/>
</dbReference>
<evidence type="ECO:0000313" key="2">
    <source>
        <dbReference type="Proteomes" id="UP000316079"/>
    </source>
</evidence>
<dbReference type="STRING" id="623744.A0A553QDK0"/>
<dbReference type="SUPFAM" id="SSF51735">
    <property type="entry name" value="NAD(P)-binding Rossmann-fold domains"/>
    <property type="match status" value="2"/>
</dbReference>
<dbReference type="CDD" id="cd05325">
    <property type="entry name" value="carb_red_sniffer_like_SDR_c"/>
    <property type="match status" value="2"/>
</dbReference>
<proteinExistence type="predicted"/>
<dbReference type="InterPro" id="IPR051468">
    <property type="entry name" value="Fungal_SecMetab_SDRs"/>
</dbReference>